<sequence>MYNPNNTSNHNSNNNNNMDNLIHNFNYLQIGSNANNNSTSQLNEKQQQFPQSRYNPTSSSTTTINNTNIHYQSSYNPNNNNNSNTIQKLSVYNSTVLGDAESSSPTTAALNKNKTNSTNISAIKKQPSNQVVQQQQPAATSSSSPTSQQQRKTISYSAIKVIGNGSFGVVFLAKVQETGEIVAIKKVLQDKRFKNRELQVMKTLSHPNIVELKHYFYSRGDRDPDEVYLNLVLEYVPDTIYRFTMNYTKHNSYVPMIYVKLFVFQLLRSIIYIHSLGICHRDIKPQNLLIDPVTGVLKLCDFGNAKQLKEGEPNVSYICSRYYRAPELIFQSTKYNCAVDVWSCGCVMGELMLGSPLFQGESSVDQLVEIIKVLGTPSKNDILAMNKNYTEFKFPQVKPNPWDQVFADRFQYMQRTYQATNGQSMNGGGSTMSGGGTIMSGIGSTGSGFMMDPATEMNHAVDLITKLLQYDPKKRIPPMDALAHPFFDELRIPGVKLPNGKPLPPSLFVFSEQEFNMLQNPELKDLILPRSIQN</sequence>
<feature type="compositionally biased region" description="Low complexity" evidence="8">
    <location>
        <begin position="126"/>
        <end position="150"/>
    </location>
</feature>
<evidence type="ECO:0000313" key="10">
    <source>
        <dbReference type="EMBL" id="KAF0981641.1"/>
    </source>
</evidence>
<dbReference type="InterPro" id="IPR050591">
    <property type="entry name" value="GSK-3"/>
</dbReference>
<dbReference type="Proteomes" id="UP000444721">
    <property type="component" value="Unassembled WGS sequence"/>
</dbReference>
<feature type="region of interest" description="Disordered" evidence="8">
    <location>
        <begin position="124"/>
        <end position="150"/>
    </location>
</feature>
<evidence type="ECO:0000256" key="6">
    <source>
        <dbReference type="ARBA" id="ARBA00022840"/>
    </source>
</evidence>
<dbReference type="InterPro" id="IPR017441">
    <property type="entry name" value="Protein_kinase_ATP_BS"/>
</dbReference>
<dbReference type="FunFam" id="1.10.510.10:FF:000624">
    <property type="entry name" value="Mitogen-activated protein kinase"/>
    <property type="match status" value="1"/>
</dbReference>
<dbReference type="GeneID" id="68119513"/>
<gene>
    <name evidence="10" type="ORF">FDP41_012298</name>
</gene>
<keyword evidence="5" id="KW-0418">Kinase</keyword>
<dbReference type="GO" id="GO:0007165">
    <property type="term" value="P:signal transduction"/>
    <property type="evidence" value="ECO:0007669"/>
    <property type="project" value="TreeGrafter"/>
</dbReference>
<keyword evidence="4 7" id="KW-0547">Nucleotide-binding</keyword>
<feature type="compositionally biased region" description="Polar residues" evidence="8">
    <location>
        <begin position="32"/>
        <end position="56"/>
    </location>
</feature>
<dbReference type="InterPro" id="IPR000719">
    <property type="entry name" value="Prot_kinase_dom"/>
</dbReference>
<evidence type="ECO:0000256" key="1">
    <source>
        <dbReference type="ARBA" id="ARBA00005527"/>
    </source>
</evidence>
<feature type="binding site" evidence="7">
    <location>
        <position position="186"/>
    </location>
    <ligand>
        <name>ATP</name>
        <dbReference type="ChEBI" id="CHEBI:30616"/>
    </ligand>
</feature>
<feature type="region of interest" description="Disordered" evidence="8">
    <location>
        <begin position="32"/>
        <end position="85"/>
    </location>
</feature>
<evidence type="ECO:0000256" key="4">
    <source>
        <dbReference type="ARBA" id="ARBA00022741"/>
    </source>
</evidence>
<dbReference type="VEuPathDB" id="AmoebaDB:NfTy_039410"/>
<accession>A0A6A5C3J5</accession>
<organism evidence="10 11">
    <name type="scientific">Naegleria fowleri</name>
    <name type="common">Brain eating amoeba</name>
    <dbReference type="NCBI Taxonomy" id="5763"/>
    <lineage>
        <taxon>Eukaryota</taxon>
        <taxon>Discoba</taxon>
        <taxon>Heterolobosea</taxon>
        <taxon>Tetramitia</taxon>
        <taxon>Eutetramitia</taxon>
        <taxon>Vahlkampfiidae</taxon>
        <taxon>Naegleria</taxon>
    </lineage>
</organism>
<protein>
    <recommendedName>
        <fullName evidence="9">Protein kinase domain-containing protein</fullName>
    </recommendedName>
</protein>
<feature type="compositionally biased region" description="Low complexity" evidence="8">
    <location>
        <begin position="57"/>
        <end position="84"/>
    </location>
</feature>
<evidence type="ECO:0000256" key="2">
    <source>
        <dbReference type="ARBA" id="ARBA00022527"/>
    </source>
</evidence>
<evidence type="ECO:0000259" key="9">
    <source>
        <dbReference type="PROSITE" id="PS50011"/>
    </source>
</evidence>
<dbReference type="GO" id="GO:0004674">
    <property type="term" value="F:protein serine/threonine kinase activity"/>
    <property type="evidence" value="ECO:0007669"/>
    <property type="project" value="UniProtKB-KW"/>
</dbReference>
<evidence type="ECO:0000313" key="11">
    <source>
        <dbReference type="Proteomes" id="UP000444721"/>
    </source>
</evidence>
<dbReference type="SUPFAM" id="SSF56112">
    <property type="entry name" value="Protein kinase-like (PK-like)"/>
    <property type="match status" value="1"/>
</dbReference>
<dbReference type="GO" id="GO:0005524">
    <property type="term" value="F:ATP binding"/>
    <property type="evidence" value="ECO:0007669"/>
    <property type="project" value="UniProtKB-UniRule"/>
</dbReference>
<dbReference type="GO" id="GO:0005634">
    <property type="term" value="C:nucleus"/>
    <property type="evidence" value="ECO:0007669"/>
    <property type="project" value="TreeGrafter"/>
</dbReference>
<keyword evidence="6 7" id="KW-0067">ATP-binding</keyword>
<reference evidence="10 11" key="1">
    <citation type="journal article" date="2019" name="Sci. Rep.">
        <title>Nanopore sequencing improves the draft genome of the human pathogenic amoeba Naegleria fowleri.</title>
        <authorList>
            <person name="Liechti N."/>
            <person name="Schurch N."/>
            <person name="Bruggmann R."/>
            <person name="Wittwer M."/>
        </authorList>
    </citation>
    <scope>NUCLEOTIDE SEQUENCE [LARGE SCALE GENOMIC DNA]</scope>
    <source>
        <strain evidence="10 11">ATCC 30894</strain>
    </source>
</reference>
<dbReference type="CDD" id="cd14137">
    <property type="entry name" value="STKc_GSK3"/>
    <property type="match status" value="1"/>
</dbReference>
<dbReference type="FunFam" id="3.30.200.20:FF:000009">
    <property type="entry name" value="Glycogen synthase kinase-3 beta"/>
    <property type="match status" value="1"/>
</dbReference>
<dbReference type="PANTHER" id="PTHR24057">
    <property type="entry name" value="GLYCOGEN SYNTHASE KINASE-3 ALPHA"/>
    <property type="match status" value="1"/>
</dbReference>
<dbReference type="InterPro" id="IPR039192">
    <property type="entry name" value="STKc_GSK3"/>
</dbReference>
<keyword evidence="11" id="KW-1185">Reference proteome</keyword>
<dbReference type="OMA" id="ARDWKKV"/>
<evidence type="ECO:0000256" key="3">
    <source>
        <dbReference type="ARBA" id="ARBA00022679"/>
    </source>
</evidence>
<dbReference type="OrthoDB" id="272141at2759"/>
<dbReference type="PANTHER" id="PTHR24057:SF0">
    <property type="entry name" value="PROTEIN KINASE SHAGGY-RELATED"/>
    <property type="match status" value="1"/>
</dbReference>
<dbReference type="VEuPathDB" id="AmoebaDB:NF0052710"/>
<dbReference type="Pfam" id="PF00069">
    <property type="entry name" value="Pkinase"/>
    <property type="match status" value="1"/>
</dbReference>
<keyword evidence="3" id="KW-0808">Transferase</keyword>
<dbReference type="Gene3D" id="1.10.510.10">
    <property type="entry name" value="Transferase(Phosphotransferase) domain 1"/>
    <property type="match status" value="1"/>
</dbReference>
<dbReference type="InterPro" id="IPR008271">
    <property type="entry name" value="Ser/Thr_kinase_AS"/>
</dbReference>
<dbReference type="PROSITE" id="PS00107">
    <property type="entry name" value="PROTEIN_KINASE_ATP"/>
    <property type="match status" value="1"/>
</dbReference>
<dbReference type="VEuPathDB" id="AmoebaDB:FDP41_012298"/>
<comment type="caution">
    <text evidence="10">The sequence shown here is derived from an EMBL/GenBank/DDBJ whole genome shotgun (WGS) entry which is preliminary data.</text>
</comment>
<dbReference type="PROSITE" id="PS50011">
    <property type="entry name" value="PROTEIN_KINASE_DOM"/>
    <property type="match status" value="1"/>
</dbReference>
<evidence type="ECO:0000256" key="8">
    <source>
        <dbReference type="SAM" id="MobiDB-lite"/>
    </source>
</evidence>
<dbReference type="AlphaFoldDB" id="A0A6A5C3J5"/>
<dbReference type="SMART" id="SM00220">
    <property type="entry name" value="S_TKc"/>
    <property type="match status" value="1"/>
</dbReference>
<dbReference type="Gene3D" id="3.30.200.20">
    <property type="entry name" value="Phosphorylase Kinase, domain 1"/>
    <property type="match status" value="1"/>
</dbReference>
<name>A0A6A5C3J5_NAEFO</name>
<evidence type="ECO:0000256" key="7">
    <source>
        <dbReference type="PROSITE-ProRule" id="PRU10141"/>
    </source>
</evidence>
<dbReference type="PROSITE" id="PS00108">
    <property type="entry name" value="PROTEIN_KINASE_ST"/>
    <property type="match status" value="1"/>
</dbReference>
<dbReference type="GO" id="GO:0005737">
    <property type="term" value="C:cytoplasm"/>
    <property type="evidence" value="ECO:0007669"/>
    <property type="project" value="TreeGrafter"/>
</dbReference>
<dbReference type="EMBL" id="VFQX01000013">
    <property type="protein sequence ID" value="KAF0981641.1"/>
    <property type="molecule type" value="Genomic_DNA"/>
</dbReference>
<dbReference type="GO" id="GO:0030154">
    <property type="term" value="P:cell differentiation"/>
    <property type="evidence" value="ECO:0007669"/>
    <property type="project" value="TreeGrafter"/>
</dbReference>
<comment type="similarity">
    <text evidence="1">Belongs to the protein kinase superfamily. CMGC Ser/Thr protein kinase family. GSK-3 subfamily.</text>
</comment>
<keyword evidence="2" id="KW-0723">Serine/threonine-protein kinase</keyword>
<evidence type="ECO:0000256" key="5">
    <source>
        <dbReference type="ARBA" id="ARBA00022777"/>
    </source>
</evidence>
<dbReference type="RefSeq" id="XP_044566354.1">
    <property type="nucleotide sequence ID" value="XM_044702801.1"/>
</dbReference>
<feature type="domain" description="Protein kinase" evidence="9">
    <location>
        <begin position="156"/>
        <end position="487"/>
    </location>
</feature>
<feature type="region of interest" description="Disordered" evidence="8">
    <location>
        <begin position="1"/>
        <end position="20"/>
    </location>
</feature>
<proteinExistence type="inferred from homology"/>
<dbReference type="InterPro" id="IPR011009">
    <property type="entry name" value="Kinase-like_dom_sf"/>
</dbReference>